<dbReference type="InterPro" id="IPR027417">
    <property type="entry name" value="P-loop_NTPase"/>
</dbReference>
<proteinExistence type="predicted"/>
<dbReference type="GO" id="GO:0045003">
    <property type="term" value="P:double-strand break repair via synthesis-dependent strand annealing"/>
    <property type="evidence" value="ECO:0007669"/>
    <property type="project" value="TreeGrafter"/>
</dbReference>
<evidence type="ECO:0000256" key="3">
    <source>
        <dbReference type="ARBA" id="ARBA00022763"/>
    </source>
</evidence>
<dbReference type="PANTHER" id="PTHR46487">
    <property type="entry name" value="DNA REPAIR PROTEIN XRCC3"/>
    <property type="match status" value="1"/>
</dbReference>
<dbReference type="AlphaFoldDB" id="A0AAD9FU54"/>
<dbReference type="GO" id="GO:0071140">
    <property type="term" value="P:resolution of mitotic recombination intermediates"/>
    <property type="evidence" value="ECO:0007669"/>
    <property type="project" value="TreeGrafter"/>
</dbReference>
<dbReference type="Pfam" id="PF08423">
    <property type="entry name" value="Rad51"/>
    <property type="match status" value="2"/>
</dbReference>
<protein>
    <submittedName>
        <fullName evidence="9">RAD57 protein</fullName>
    </submittedName>
</protein>
<dbReference type="GO" id="GO:0000400">
    <property type="term" value="F:four-way junction DNA binding"/>
    <property type="evidence" value="ECO:0007669"/>
    <property type="project" value="TreeGrafter"/>
</dbReference>
<dbReference type="GO" id="GO:0033065">
    <property type="term" value="C:Rad51C-XRCC3 complex"/>
    <property type="evidence" value="ECO:0007669"/>
    <property type="project" value="TreeGrafter"/>
</dbReference>
<keyword evidence="5" id="KW-0234">DNA repair</keyword>
<feature type="region of interest" description="Disordered" evidence="7">
    <location>
        <begin position="457"/>
        <end position="490"/>
    </location>
</feature>
<dbReference type="Proteomes" id="UP001182556">
    <property type="component" value="Unassembled WGS sequence"/>
</dbReference>
<evidence type="ECO:0000256" key="5">
    <source>
        <dbReference type="ARBA" id="ARBA00023204"/>
    </source>
</evidence>
<dbReference type="EMBL" id="JAODAN010000002">
    <property type="protein sequence ID" value="KAK1926230.1"/>
    <property type="molecule type" value="Genomic_DNA"/>
</dbReference>
<evidence type="ECO:0000313" key="9">
    <source>
        <dbReference type="EMBL" id="KAK1926230.1"/>
    </source>
</evidence>
<dbReference type="InterPro" id="IPR020588">
    <property type="entry name" value="RecA_ATP-bd"/>
</dbReference>
<feature type="domain" description="RecA family profile 1" evidence="8">
    <location>
        <begin position="84"/>
        <end position="288"/>
    </location>
</feature>
<keyword evidence="4" id="KW-0067">ATP-binding</keyword>
<dbReference type="GO" id="GO:0061982">
    <property type="term" value="P:meiosis I cell cycle process"/>
    <property type="evidence" value="ECO:0007669"/>
    <property type="project" value="UniProtKB-ARBA"/>
</dbReference>
<dbReference type="InterPro" id="IPR047348">
    <property type="entry name" value="XRCC3-like_C"/>
</dbReference>
<keyword evidence="6" id="KW-0539">Nucleus</keyword>
<dbReference type="PANTHER" id="PTHR46487:SF1">
    <property type="entry name" value="DNA REPAIR PROTEIN XRCC3"/>
    <property type="match status" value="1"/>
</dbReference>
<evidence type="ECO:0000256" key="1">
    <source>
        <dbReference type="ARBA" id="ARBA00004123"/>
    </source>
</evidence>
<dbReference type="CDD" id="cd19491">
    <property type="entry name" value="XRCC3"/>
    <property type="match status" value="1"/>
</dbReference>
<keyword evidence="10" id="KW-1185">Reference proteome</keyword>
<comment type="subcellular location">
    <subcellularLocation>
        <location evidence="1">Nucleus</location>
    </subcellularLocation>
</comment>
<evidence type="ECO:0000256" key="4">
    <source>
        <dbReference type="ARBA" id="ARBA00022840"/>
    </source>
</evidence>
<evidence type="ECO:0000313" key="10">
    <source>
        <dbReference type="Proteomes" id="UP001182556"/>
    </source>
</evidence>
<dbReference type="GO" id="GO:0005657">
    <property type="term" value="C:replication fork"/>
    <property type="evidence" value="ECO:0007669"/>
    <property type="project" value="TreeGrafter"/>
</dbReference>
<dbReference type="PROSITE" id="PS50162">
    <property type="entry name" value="RECA_2"/>
    <property type="match status" value="1"/>
</dbReference>
<evidence type="ECO:0000256" key="7">
    <source>
        <dbReference type="SAM" id="MobiDB-lite"/>
    </source>
</evidence>
<reference evidence="9" key="1">
    <citation type="submission" date="2023-02" db="EMBL/GenBank/DDBJ databases">
        <title>Identification and recombinant expression of a fungal hydrolase from Papiliotrema laurentii that hydrolyzes apple cutin and clears colloidal polyester polyurethane.</title>
        <authorList>
            <consortium name="DOE Joint Genome Institute"/>
            <person name="Roman V.A."/>
            <person name="Bojanowski C."/>
            <person name="Crable B.R."/>
            <person name="Wagner D.N."/>
            <person name="Hung C.S."/>
            <person name="Nadeau L.J."/>
            <person name="Schratz L."/>
            <person name="Haridas S."/>
            <person name="Pangilinan J."/>
            <person name="Lipzen A."/>
            <person name="Na H."/>
            <person name="Yan M."/>
            <person name="Ng V."/>
            <person name="Grigoriev I.V."/>
            <person name="Spatafora J.W."/>
            <person name="Barlow D."/>
            <person name="Biffinger J."/>
            <person name="Kelley-Loughnane N."/>
            <person name="Varaljay V.A."/>
            <person name="Crookes-Goodson W.J."/>
        </authorList>
    </citation>
    <scope>NUCLEOTIDE SEQUENCE</scope>
    <source>
        <strain evidence="9">5307AH</strain>
    </source>
</reference>
<dbReference type="SUPFAM" id="SSF52540">
    <property type="entry name" value="P-loop containing nucleoside triphosphate hydrolases"/>
    <property type="match status" value="1"/>
</dbReference>
<gene>
    <name evidence="9" type="ORF">DB88DRAFT_508338</name>
</gene>
<evidence type="ECO:0000259" key="8">
    <source>
        <dbReference type="PROSITE" id="PS50162"/>
    </source>
</evidence>
<accession>A0AAD9FU54</accession>
<organism evidence="9 10">
    <name type="scientific">Papiliotrema laurentii</name>
    <name type="common">Cryptococcus laurentii</name>
    <dbReference type="NCBI Taxonomy" id="5418"/>
    <lineage>
        <taxon>Eukaryota</taxon>
        <taxon>Fungi</taxon>
        <taxon>Dikarya</taxon>
        <taxon>Basidiomycota</taxon>
        <taxon>Agaricomycotina</taxon>
        <taxon>Tremellomycetes</taxon>
        <taxon>Tremellales</taxon>
        <taxon>Rhynchogastremaceae</taxon>
        <taxon>Papiliotrema</taxon>
    </lineage>
</organism>
<keyword evidence="3" id="KW-0227">DNA damage</keyword>
<dbReference type="GO" id="GO:0005524">
    <property type="term" value="F:ATP binding"/>
    <property type="evidence" value="ECO:0007669"/>
    <property type="project" value="UniProtKB-KW"/>
</dbReference>
<keyword evidence="2" id="KW-0547">Nucleotide-binding</keyword>
<comment type="caution">
    <text evidence="9">The sequence shown here is derived from an EMBL/GenBank/DDBJ whole genome shotgun (WGS) entry which is preliminary data.</text>
</comment>
<dbReference type="Gene3D" id="3.40.50.300">
    <property type="entry name" value="P-loop containing nucleotide triphosphate hydrolases"/>
    <property type="match status" value="1"/>
</dbReference>
<dbReference type="GO" id="GO:0140664">
    <property type="term" value="F:ATP-dependent DNA damage sensor activity"/>
    <property type="evidence" value="ECO:0007669"/>
    <property type="project" value="InterPro"/>
</dbReference>
<evidence type="ECO:0000256" key="6">
    <source>
        <dbReference type="ARBA" id="ARBA00023242"/>
    </source>
</evidence>
<evidence type="ECO:0000256" key="2">
    <source>
        <dbReference type="ARBA" id="ARBA00022741"/>
    </source>
</evidence>
<name>A0AAD9FU54_PAPLA</name>
<sequence>MSFASFPVESLSLTPHQLSACHRAGLSTAADILLPSPADLNKKLKFSRLEGVHDLIAAASKAIVPTPQSYDHLGRDVLTDDSSEGEWIRTGDAGIDAALGGGLRVGTITEIAGESAAGKSHFCLMLALSAQMTSLATRPGAVMILTSEREIATDRMIELAGHMLMAHDPDRRVRSRQLLDNILSNIVSDIMALDHTLSYKIPLILRDRLGQGPSPLLGQTGEYEGGKGLPIRLLIVDSITALIRGADSNYNSTSMGLTERSRHLCAVSDKLKAIALEFGLAVVVINQVSDVFTRAPVVSSTPTAPGSSPSPMLSQFYTEGPEPPTLYATQARWFSGQTDTLQKEASLGIVWANAVNTRIMLSRTGRRRMIDPKDLSRRRRRRKEVDEVEGRGTVVEPIVDETQPTLIRRAHVVFSPFAAPATIDYIISPTGIHSLPDSYRLVDIAETLRRRRKLAKAIMGDEDTGSQASQPSQPVPDGTEARGQVGAEPLEDFGEEIYDDLAELPVEFWEGRMDAYQVEPLALGAET</sequence>
<dbReference type="GO" id="GO:0090656">
    <property type="term" value="P:t-circle formation"/>
    <property type="evidence" value="ECO:0007669"/>
    <property type="project" value="TreeGrafter"/>
</dbReference>
<dbReference type="GO" id="GO:0000722">
    <property type="term" value="P:telomere maintenance via recombination"/>
    <property type="evidence" value="ECO:0007669"/>
    <property type="project" value="TreeGrafter"/>
</dbReference>
<dbReference type="InterPro" id="IPR013632">
    <property type="entry name" value="Rad51_C"/>
</dbReference>